<sequence length="435" mass="46707">MSSRCAVSPQPSLTISQEDRIDFSGVRPSQLVAESFVRALADPVGMQSARRVKSLYHDNAEVVMVSAGTGSHWSSSRSLQSLVGFVTIPLGPLAILEEHSEIRVTYGCLWESTVGDFVSRFKWHRTLVLGICKTDVGEEMAIKSDTLGFTKTVVDVTIQACGSLSTPLRVSHDSPTQRSGSIRWSEVPSQAPLTVSATGLQPTACEPAQQHLADLLQRAAASARRPPTDTMSTGHLVGDAQAAHPPEGRAGCDANKTESPTTRAPGPHQQTESHLRANKRKGSMRLASGQQKRIKSAMGARAPPTRVASTRDANAEAPSPSAALAPNCNAQKRQVKRKVPLTPGPSKRPKSAVGARAPPPDQPPTRDVMEEARQQFVHYAEGVRQQALKGHPPQPCLHASDLIRTHINALHARIVAEHTEGWQAAQETQGSQDDG</sequence>
<feature type="region of interest" description="Disordered" evidence="1">
    <location>
        <begin position="217"/>
        <end position="366"/>
    </location>
</feature>
<protein>
    <submittedName>
        <fullName evidence="2">Uncharacterized protein</fullName>
    </submittedName>
</protein>
<dbReference type="AlphaFoldDB" id="A0AAW1NYI5"/>
<evidence type="ECO:0000313" key="3">
    <source>
        <dbReference type="Proteomes" id="UP001465755"/>
    </source>
</evidence>
<name>A0AAW1NYI5_9CHLO</name>
<comment type="caution">
    <text evidence="2">The sequence shown here is derived from an EMBL/GenBank/DDBJ whole genome shotgun (WGS) entry which is preliminary data.</text>
</comment>
<reference evidence="2 3" key="1">
    <citation type="journal article" date="2024" name="Nat. Commun.">
        <title>Phylogenomics reveals the evolutionary origins of lichenization in chlorophyte algae.</title>
        <authorList>
            <person name="Puginier C."/>
            <person name="Libourel C."/>
            <person name="Otte J."/>
            <person name="Skaloud P."/>
            <person name="Haon M."/>
            <person name="Grisel S."/>
            <person name="Petersen M."/>
            <person name="Berrin J.G."/>
            <person name="Delaux P.M."/>
            <person name="Dal Grande F."/>
            <person name="Keller J."/>
        </authorList>
    </citation>
    <scope>NUCLEOTIDE SEQUENCE [LARGE SCALE GENOMIC DNA]</scope>
    <source>
        <strain evidence="2 3">SAG 2036</strain>
    </source>
</reference>
<feature type="compositionally biased region" description="Low complexity" evidence="1">
    <location>
        <begin position="315"/>
        <end position="330"/>
    </location>
</feature>
<dbReference type="Proteomes" id="UP001465755">
    <property type="component" value="Unassembled WGS sequence"/>
</dbReference>
<evidence type="ECO:0000256" key="1">
    <source>
        <dbReference type="SAM" id="MobiDB-lite"/>
    </source>
</evidence>
<gene>
    <name evidence="2" type="ORF">WJX73_005039</name>
</gene>
<organism evidence="2 3">
    <name type="scientific">Symbiochloris irregularis</name>
    <dbReference type="NCBI Taxonomy" id="706552"/>
    <lineage>
        <taxon>Eukaryota</taxon>
        <taxon>Viridiplantae</taxon>
        <taxon>Chlorophyta</taxon>
        <taxon>core chlorophytes</taxon>
        <taxon>Trebouxiophyceae</taxon>
        <taxon>Trebouxiales</taxon>
        <taxon>Trebouxiaceae</taxon>
        <taxon>Symbiochloris</taxon>
    </lineage>
</organism>
<evidence type="ECO:0000313" key="2">
    <source>
        <dbReference type="EMBL" id="KAK9797742.1"/>
    </source>
</evidence>
<dbReference type="EMBL" id="JALJOQ010000105">
    <property type="protein sequence ID" value="KAK9797742.1"/>
    <property type="molecule type" value="Genomic_DNA"/>
</dbReference>
<accession>A0AAW1NYI5</accession>
<proteinExistence type="predicted"/>
<keyword evidence="3" id="KW-1185">Reference proteome</keyword>
<feature type="compositionally biased region" description="Polar residues" evidence="1">
    <location>
        <begin position="257"/>
        <end position="272"/>
    </location>
</feature>